<evidence type="ECO:0000259" key="8">
    <source>
        <dbReference type="Pfam" id="PF02518"/>
    </source>
</evidence>
<dbReference type="InterPro" id="IPR036890">
    <property type="entry name" value="HATPase_C_sf"/>
</dbReference>
<dbReference type="CDD" id="cd16917">
    <property type="entry name" value="HATPase_UhpB-NarQ-NarX-like"/>
    <property type="match status" value="1"/>
</dbReference>
<evidence type="ECO:0000256" key="5">
    <source>
        <dbReference type="ARBA" id="ARBA00023012"/>
    </source>
</evidence>
<evidence type="ECO:0000313" key="12">
    <source>
        <dbReference type="Proteomes" id="UP001601059"/>
    </source>
</evidence>
<dbReference type="InterPro" id="IPR003594">
    <property type="entry name" value="HATPase_dom"/>
</dbReference>
<accession>A0ABW6K8S5</accession>
<keyword evidence="7" id="KW-1133">Transmembrane helix</keyword>
<dbReference type="InterPro" id="IPR056374">
    <property type="entry name" value="DesK/YvfT_N"/>
</dbReference>
<name>A0ABW6K8S5_9BACI</name>
<evidence type="ECO:0000313" key="11">
    <source>
        <dbReference type="EMBL" id="MFE8699360.1"/>
    </source>
</evidence>
<dbReference type="Gene3D" id="1.20.5.1930">
    <property type="match status" value="1"/>
</dbReference>
<dbReference type="Gene3D" id="3.30.565.10">
    <property type="entry name" value="Histidine kinase-like ATPase, C-terminal domain"/>
    <property type="match status" value="1"/>
</dbReference>
<keyword evidence="3" id="KW-0808">Transferase</keyword>
<dbReference type="InterPro" id="IPR011712">
    <property type="entry name" value="Sig_transdc_His_kin_sub3_dim/P"/>
</dbReference>
<feature type="domain" description="Histidine kinase/HSP90-like ATPase" evidence="8">
    <location>
        <begin position="282"/>
        <end position="367"/>
    </location>
</feature>
<evidence type="ECO:0000259" key="10">
    <source>
        <dbReference type="Pfam" id="PF23540"/>
    </source>
</evidence>
<gene>
    <name evidence="11" type="ORF">ACFYKX_01855</name>
</gene>
<feature type="transmembrane region" description="Helical" evidence="7">
    <location>
        <begin position="12"/>
        <end position="31"/>
    </location>
</feature>
<evidence type="ECO:0000256" key="4">
    <source>
        <dbReference type="ARBA" id="ARBA00022777"/>
    </source>
</evidence>
<feature type="domain" description="DesK/YvfT N-terminal" evidence="10">
    <location>
        <begin position="1"/>
        <end position="150"/>
    </location>
</feature>
<dbReference type="Pfam" id="PF23540">
    <property type="entry name" value="DesK_N"/>
    <property type="match status" value="1"/>
</dbReference>
<evidence type="ECO:0000256" key="2">
    <source>
        <dbReference type="ARBA" id="ARBA00012438"/>
    </source>
</evidence>
<sequence length="378" mass="43653">MQKKEKLLQRFSGISPYMWSVFSILPFYFIFQSSSTIEIIIGIILTIFFFIAFRFAFISKKWPVYLWTCVLISISITMTILFQFVYFAFYIAYYNGNIQNRIAFLTLYIIHLVATTISINYNIVLQKELFLEQLPFIIIIWISVILLPFNLYNKKKQGQLEEQLEDANKRIADLVKQEERQRIARDLHDTLGQKLSLIGLKSDLARKLVYKDPEQAKSELEDVQQTARTALKEVRKMVSQMRGIRLKEEIVLVNQLLNAAQIEFIYDKDLKVKNVSLFLENILSMCVKEAVTNVVKHSKATTCQLDINQTQNEICITLQDNGIGIVKEKDFGRGSGLLGIKERLEFVNGSLEILSNHGTTIEIRVPNGVSQSEKEELQ</sequence>
<reference evidence="11 12" key="1">
    <citation type="submission" date="2024-08" db="EMBL/GenBank/DDBJ databases">
        <title>Two novel Cytobacillus novel species.</title>
        <authorList>
            <person name="Liu G."/>
        </authorList>
    </citation>
    <scope>NUCLEOTIDE SEQUENCE [LARGE SCALE GENOMIC DNA]</scope>
    <source>
        <strain evidence="11 12">FJAT-54145</strain>
    </source>
</reference>
<dbReference type="Pfam" id="PF07730">
    <property type="entry name" value="HisKA_3"/>
    <property type="match status" value="1"/>
</dbReference>
<dbReference type="PANTHER" id="PTHR24421:SF63">
    <property type="entry name" value="SENSOR HISTIDINE KINASE DESK"/>
    <property type="match status" value="1"/>
</dbReference>
<dbReference type="Pfam" id="PF02518">
    <property type="entry name" value="HATPase_c"/>
    <property type="match status" value="1"/>
</dbReference>
<protein>
    <recommendedName>
        <fullName evidence="2">histidine kinase</fullName>
        <ecNumber evidence="2">2.7.13.3</ecNumber>
    </recommendedName>
</protein>
<evidence type="ECO:0000256" key="1">
    <source>
        <dbReference type="ARBA" id="ARBA00000085"/>
    </source>
</evidence>
<feature type="domain" description="Signal transduction histidine kinase subgroup 3 dimerisation and phosphoacceptor" evidence="9">
    <location>
        <begin position="179"/>
        <end position="242"/>
    </location>
</feature>
<proteinExistence type="predicted"/>
<comment type="caution">
    <text evidence="11">The sequence shown here is derived from an EMBL/GenBank/DDBJ whole genome shotgun (WGS) entry which is preliminary data.</text>
</comment>
<organism evidence="11 12">
    <name type="scientific">Cytobacillus spartinae</name>
    <dbReference type="NCBI Taxonomy" id="3299023"/>
    <lineage>
        <taxon>Bacteria</taxon>
        <taxon>Bacillati</taxon>
        <taxon>Bacillota</taxon>
        <taxon>Bacilli</taxon>
        <taxon>Bacillales</taxon>
        <taxon>Bacillaceae</taxon>
        <taxon>Cytobacillus</taxon>
    </lineage>
</organism>
<dbReference type="InterPro" id="IPR050482">
    <property type="entry name" value="Sensor_HK_TwoCompSys"/>
</dbReference>
<keyword evidence="6" id="KW-0175">Coiled coil</keyword>
<dbReference type="PANTHER" id="PTHR24421">
    <property type="entry name" value="NITRATE/NITRITE SENSOR PROTEIN NARX-RELATED"/>
    <property type="match status" value="1"/>
</dbReference>
<comment type="catalytic activity">
    <reaction evidence="1">
        <text>ATP + protein L-histidine = ADP + protein N-phospho-L-histidine.</text>
        <dbReference type="EC" id="2.7.13.3"/>
    </reaction>
</comment>
<keyword evidence="5" id="KW-0902">Two-component regulatory system</keyword>
<dbReference type="GO" id="GO:0016301">
    <property type="term" value="F:kinase activity"/>
    <property type="evidence" value="ECO:0007669"/>
    <property type="project" value="UniProtKB-KW"/>
</dbReference>
<evidence type="ECO:0000256" key="7">
    <source>
        <dbReference type="SAM" id="Phobius"/>
    </source>
</evidence>
<keyword evidence="7" id="KW-0812">Transmembrane</keyword>
<evidence type="ECO:0000259" key="9">
    <source>
        <dbReference type="Pfam" id="PF07730"/>
    </source>
</evidence>
<keyword evidence="7" id="KW-0472">Membrane</keyword>
<feature type="transmembrane region" description="Helical" evidence="7">
    <location>
        <begin position="64"/>
        <end position="90"/>
    </location>
</feature>
<evidence type="ECO:0000256" key="6">
    <source>
        <dbReference type="SAM" id="Coils"/>
    </source>
</evidence>
<dbReference type="EMBL" id="JBIACK010000001">
    <property type="protein sequence ID" value="MFE8699360.1"/>
    <property type="molecule type" value="Genomic_DNA"/>
</dbReference>
<feature type="transmembrane region" description="Helical" evidence="7">
    <location>
        <begin position="37"/>
        <end position="57"/>
    </location>
</feature>
<dbReference type="Proteomes" id="UP001601059">
    <property type="component" value="Unassembled WGS sequence"/>
</dbReference>
<feature type="transmembrane region" description="Helical" evidence="7">
    <location>
        <begin position="134"/>
        <end position="152"/>
    </location>
</feature>
<feature type="coiled-coil region" evidence="6">
    <location>
        <begin position="157"/>
        <end position="184"/>
    </location>
</feature>
<dbReference type="RefSeq" id="WP_389357496.1">
    <property type="nucleotide sequence ID" value="NZ_JBIACK010000001.1"/>
</dbReference>
<keyword evidence="4 11" id="KW-0418">Kinase</keyword>
<evidence type="ECO:0000256" key="3">
    <source>
        <dbReference type="ARBA" id="ARBA00022679"/>
    </source>
</evidence>
<dbReference type="SUPFAM" id="SSF55874">
    <property type="entry name" value="ATPase domain of HSP90 chaperone/DNA topoisomerase II/histidine kinase"/>
    <property type="match status" value="1"/>
</dbReference>
<feature type="transmembrane region" description="Helical" evidence="7">
    <location>
        <begin position="102"/>
        <end position="122"/>
    </location>
</feature>
<keyword evidence="12" id="KW-1185">Reference proteome</keyword>
<dbReference type="EC" id="2.7.13.3" evidence="2"/>